<name>A0A368X9W9_MARNT</name>
<proteinExistence type="predicted"/>
<evidence type="ECO:0000313" key="2">
    <source>
        <dbReference type="Proteomes" id="UP000253647"/>
    </source>
</evidence>
<gene>
    <name evidence="1" type="ORF">DET61_1194</name>
</gene>
<dbReference type="EMBL" id="QPJI01000019">
    <property type="protein sequence ID" value="RCW63237.1"/>
    <property type="molecule type" value="Genomic_DNA"/>
</dbReference>
<protein>
    <submittedName>
        <fullName evidence="1">Uncharacterized protein</fullName>
    </submittedName>
</protein>
<sequence>MNQVVIVEIPLADSIKSLGLFVNGTRVIGGHNLNQEHQIPIRSAAEMLADALGVSLKTIEVNLNNYSDQWDWREIGLDLINNDNLVPPRGSSELMRGFYRCPRCFTQWDVVDETNAAQNCIQCEETAIEPFCSAEAHASGDDPMVIRALAEHERKHPSVAEAGNYCVSVTRECPATKTITVENAIGPASAQMEALWQAPDMEWQSGPESFYEITGYSRQQAD</sequence>
<organism evidence="1 2">
    <name type="scientific">Marinobacter nauticus</name>
    <name type="common">Marinobacter hydrocarbonoclasticus</name>
    <name type="synonym">Marinobacter aquaeolei</name>
    <dbReference type="NCBI Taxonomy" id="2743"/>
    <lineage>
        <taxon>Bacteria</taxon>
        <taxon>Pseudomonadati</taxon>
        <taxon>Pseudomonadota</taxon>
        <taxon>Gammaproteobacteria</taxon>
        <taxon>Pseudomonadales</taxon>
        <taxon>Marinobacteraceae</taxon>
        <taxon>Marinobacter</taxon>
    </lineage>
</organism>
<evidence type="ECO:0000313" key="1">
    <source>
        <dbReference type="EMBL" id="RCW63237.1"/>
    </source>
</evidence>
<reference evidence="1 2" key="1">
    <citation type="submission" date="2018-07" db="EMBL/GenBank/DDBJ databases">
        <title>Freshwater and sediment microbial communities from various areas in North America, analyzing microbe dynamics in response to fracking.</title>
        <authorList>
            <person name="Lamendella R."/>
        </authorList>
    </citation>
    <scope>NUCLEOTIDE SEQUENCE [LARGE SCALE GENOMIC DNA]</scope>
    <source>
        <strain evidence="1 2">105B</strain>
    </source>
</reference>
<dbReference type="Proteomes" id="UP000253647">
    <property type="component" value="Unassembled WGS sequence"/>
</dbReference>
<comment type="caution">
    <text evidence="1">The sequence shown here is derived from an EMBL/GenBank/DDBJ whole genome shotgun (WGS) entry which is preliminary data.</text>
</comment>
<accession>A0A368X9W9</accession>
<dbReference type="AlphaFoldDB" id="A0A368X9W9"/>
<dbReference type="RefSeq" id="WP_114435279.1">
    <property type="nucleotide sequence ID" value="NZ_QPJI01000019.1"/>
</dbReference>